<dbReference type="PANTHER" id="PTHR18945">
    <property type="entry name" value="NEUROTRANSMITTER GATED ION CHANNEL"/>
    <property type="match status" value="1"/>
</dbReference>
<evidence type="ECO:0000313" key="5">
    <source>
        <dbReference type="Proteomes" id="UP001153620"/>
    </source>
</evidence>
<keyword evidence="2" id="KW-0732">Signal</keyword>
<dbReference type="AlphaFoldDB" id="A0A9N9RLJ9"/>
<proteinExistence type="predicted"/>
<dbReference type="PRINTS" id="PR00252">
    <property type="entry name" value="NRIONCHANNEL"/>
</dbReference>
<feature type="chain" id="PRO_5040161483" description="Neurotransmitter-gated ion-channel ligand-binding domain-containing protein" evidence="2">
    <location>
        <begin position="20"/>
        <end position="427"/>
    </location>
</feature>
<evidence type="ECO:0000256" key="2">
    <source>
        <dbReference type="SAM" id="SignalP"/>
    </source>
</evidence>
<reference evidence="4" key="2">
    <citation type="submission" date="2022-10" db="EMBL/GenBank/DDBJ databases">
        <authorList>
            <consortium name="ENA_rothamsted_submissions"/>
            <consortium name="culmorum"/>
            <person name="King R."/>
        </authorList>
    </citation>
    <scope>NUCLEOTIDE SEQUENCE</scope>
</reference>
<reference evidence="4" key="1">
    <citation type="submission" date="2022-01" db="EMBL/GenBank/DDBJ databases">
        <authorList>
            <person name="King R."/>
        </authorList>
    </citation>
    <scope>NUCLEOTIDE SEQUENCE</scope>
</reference>
<keyword evidence="5" id="KW-1185">Reference proteome</keyword>
<protein>
    <recommendedName>
        <fullName evidence="3">Neurotransmitter-gated ion-channel ligand-binding domain-containing protein</fullName>
    </recommendedName>
</protein>
<evidence type="ECO:0000313" key="4">
    <source>
        <dbReference type="EMBL" id="CAG9798693.1"/>
    </source>
</evidence>
<dbReference type="Proteomes" id="UP001153620">
    <property type="component" value="Chromosome 1"/>
</dbReference>
<dbReference type="SUPFAM" id="SSF63712">
    <property type="entry name" value="Nicotinic receptor ligand binding domain-like"/>
    <property type="match status" value="1"/>
</dbReference>
<organism evidence="4 5">
    <name type="scientific">Chironomus riparius</name>
    <dbReference type="NCBI Taxonomy" id="315576"/>
    <lineage>
        <taxon>Eukaryota</taxon>
        <taxon>Metazoa</taxon>
        <taxon>Ecdysozoa</taxon>
        <taxon>Arthropoda</taxon>
        <taxon>Hexapoda</taxon>
        <taxon>Insecta</taxon>
        <taxon>Pterygota</taxon>
        <taxon>Neoptera</taxon>
        <taxon>Endopterygota</taxon>
        <taxon>Diptera</taxon>
        <taxon>Nematocera</taxon>
        <taxon>Chironomoidea</taxon>
        <taxon>Chironomidae</taxon>
        <taxon>Chironominae</taxon>
        <taxon>Chironomus</taxon>
    </lineage>
</organism>
<dbReference type="EMBL" id="OU895877">
    <property type="protein sequence ID" value="CAG9798693.1"/>
    <property type="molecule type" value="Genomic_DNA"/>
</dbReference>
<keyword evidence="1" id="KW-0812">Transmembrane</keyword>
<dbReference type="InterPro" id="IPR006202">
    <property type="entry name" value="Neur_chan_lig-bd"/>
</dbReference>
<dbReference type="OrthoDB" id="410315at2759"/>
<feature type="transmembrane region" description="Helical" evidence="1">
    <location>
        <begin position="243"/>
        <end position="263"/>
    </location>
</feature>
<keyword evidence="1" id="KW-1133">Transmembrane helix</keyword>
<dbReference type="InterPro" id="IPR006201">
    <property type="entry name" value="Neur_channel"/>
</dbReference>
<feature type="domain" description="Neurotransmitter-gated ion-channel ligand-binding" evidence="3">
    <location>
        <begin position="32"/>
        <end position="237"/>
    </location>
</feature>
<sequence length="427" mass="49126">MKLLLISLFVLCYLKGLESLTCDNTDHEPNNEKRLKNDLFCKYDNFIRPGDISNATLISLRLNVKNFDYDDEDNVMSITSWMTLSWTDNRLNWNSVDYAGIGSIHMKSDYLWTPELSLYNAHIPSSMGTCHVIDCIISNSSKVSCVMPCEHKAHCKDVGITNWPFDVQNCTFTFGSWMKVGEELNYIPDKVVLFTKRLKDNNQWNLVDSSVRYNKGFYSFTDETFPSVTFAFVLERHNGFHRVSTISSAIIIMVCNLLVFFISPESILRLFFCGANVFANSLFLEFLFWMVPWCGDKTPKVLTFFDDLQIYGTLLLMQTIILKTILTCSEKCPIWMTNSVLKINTFPLSQLLVKQSSLKLPENATELVEHVKQQASDKLVLQNFVRLVDRLFILLTLILFPFMFFSLFPKGYLSYGYNPTDILTQAA</sequence>
<name>A0A9N9RLJ9_9DIPT</name>
<keyword evidence="1" id="KW-0472">Membrane</keyword>
<feature type="transmembrane region" description="Helical" evidence="1">
    <location>
        <begin position="308"/>
        <end position="326"/>
    </location>
</feature>
<evidence type="ECO:0000256" key="1">
    <source>
        <dbReference type="SAM" id="Phobius"/>
    </source>
</evidence>
<dbReference type="GO" id="GO:0005230">
    <property type="term" value="F:extracellular ligand-gated monoatomic ion channel activity"/>
    <property type="evidence" value="ECO:0007669"/>
    <property type="project" value="InterPro"/>
</dbReference>
<dbReference type="CDD" id="cd18989">
    <property type="entry name" value="LGIC_ECD_cation"/>
    <property type="match status" value="1"/>
</dbReference>
<dbReference type="Pfam" id="PF02931">
    <property type="entry name" value="Neur_chan_LBD"/>
    <property type="match status" value="1"/>
</dbReference>
<feature type="transmembrane region" description="Helical" evidence="1">
    <location>
        <begin position="391"/>
        <end position="408"/>
    </location>
</feature>
<evidence type="ECO:0000259" key="3">
    <source>
        <dbReference type="Pfam" id="PF02931"/>
    </source>
</evidence>
<dbReference type="InterPro" id="IPR036734">
    <property type="entry name" value="Neur_chan_lig-bd_sf"/>
</dbReference>
<gene>
    <name evidence="4" type="ORF">CHIRRI_LOCUS1675</name>
</gene>
<feature type="signal peptide" evidence="2">
    <location>
        <begin position="1"/>
        <end position="19"/>
    </location>
</feature>
<dbReference type="GO" id="GO:0016020">
    <property type="term" value="C:membrane"/>
    <property type="evidence" value="ECO:0007669"/>
    <property type="project" value="InterPro"/>
</dbReference>
<feature type="transmembrane region" description="Helical" evidence="1">
    <location>
        <begin position="270"/>
        <end position="288"/>
    </location>
</feature>
<dbReference type="Gene3D" id="2.70.170.10">
    <property type="entry name" value="Neurotransmitter-gated ion-channel ligand-binding domain"/>
    <property type="match status" value="1"/>
</dbReference>
<accession>A0A9N9RLJ9</accession>
<dbReference type="FunFam" id="2.70.170.10:FF:000028">
    <property type="entry name" value="AcetylCholine Receptor"/>
    <property type="match status" value="1"/>
</dbReference>
<dbReference type="GO" id="GO:0004888">
    <property type="term" value="F:transmembrane signaling receptor activity"/>
    <property type="evidence" value="ECO:0007669"/>
    <property type="project" value="InterPro"/>
</dbReference>